<dbReference type="GO" id="GO:0009773">
    <property type="term" value="P:photosynthetic electron transport in photosystem I"/>
    <property type="evidence" value="ECO:0007669"/>
    <property type="project" value="InterPro"/>
</dbReference>
<dbReference type="PANTHER" id="PTHR37698:SF1">
    <property type="entry name" value="PHOTOSYNTHETIC NDH SUBUNIT OF SUBCOMPLEX B 1, CHLOROPLASTIC"/>
    <property type="match status" value="1"/>
</dbReference>
<dbReference type="InterPro" id="IPR044983">
    <property type="entry name" value="PNSB1"/>
</dbReference>
<accession>I7JD49</accession>
<dbReference type="GO" id="GO:0010598">
    <property type="term" value="C:NAD(P)H dehydrogenase complex (plastoquinone)"/>
    <property type="evidence" value="ECO:0007669"/>
    <property type="project" value="InterPro"/>
</dbReference>
<dbReference type="PANTHER" id="PTHR37698">
    <property type="entry name" value="PHOTOSYNTHETIC NDH SUBUNIT OF SUBCOMPLEX B 1, CHLOROPLASTIC"/>
    <property type="match status" value="1"/>
</dbReference>
<reference evidence="1" key="1">
    <citation type="journal article" date="2012" name="Plant J.">
        <title>Composition and physiological function of the chloroplast NADH dehydrogenase-like complex in Marchantia polymorpha.</title>
        <authorList>
            <person name="Ueda M."/>
            <person name="Kuniyoshi T."/>
            <person name="Yamamoto H."/>
            <person name="Sugimoto K."/>
            <person name="Ishizaki K."/>
            <person name="Kohchi T."/>
            <person name="Nishimura Y."/>
            <person name="Shikanai T."/>
        </authorList>
    </citation>
    <scope>NUCLEOTIDE SEQUENCE</scope>
</reference>
<sequence length="480" mass="52166">MAEVLSSGVASARNVAPCCSSSSSAPSPRPSSRQLRRIALKLHGCGGLSVRRSQPRVAGGTAGVARASKNMLDDPFDFGEDEDLEYGDLMSEGKQGVEPPRPRKDKNSKYGFLDFPGYHNLEIASLGLYVRKDVRRCLCWVAGGVYENLLFFPVIKLLKARYPGVKVDIVTSARGKQVYEMNKYVNKAYAFDVDAEWVEPVELNEFIGVLRDQYYDMVLSTKYAGFKHCTTLYMIGGRTRRISYVLPYHSEWVSNSFLTTSLMPPRENLADGGYHMYKELIDYLAQPGNGVPEQAVPMMEVGVPKRVRAVATSKYTEAGVEAGKFVVFHGVESDSGASMQTKGDSDSLLPPEFWAKLKASAGTSVLVVIPNMKDKKKVIAACGDDVHVVFITTPGQLGAIIRDSAGVVSTNTAAVQIAIAFNKPSVAIFGSDEKASLFVPPLAKKCKVVTSKTGKLADVEVDEAISAWKSAYLGQLALTA</sequence>
<dbReference type="EMBL" id="HE855895">
    <property type="protein sequence ID" value="CCI55387.1"/>
    <property type="molecule type" value="Genomic_DNA"/>
</dbReference>
<gene>
    <name evidence="1" type="primary">pnsb1</name>
</gene>
<dbReference type="SUPFAM" id="SSF53756">
    <property type="entry name" value="UDP-Glycosyltransferase/glycogen phosphorylase"/>
    <property type="match status" value="1"/>
</dbReference>
<dbReference type="Gene3D" id="3.40.50.2000">
    <property type="entry name" value="Glycogen Phosphorylase B"/>
    <property type="match status" value="2"/>
</dbReference>
<evidence type="ECO:0000313" key="1">
    <source>
        <dbReference type="EMBL" id="CCI55387.1"/>
    </source>
</evidence>
<name>I7JD49_MARPO</name>
<dbReference type="AlphaFoldDB" id="I7JD49"/>
<organism evidence="1">
    <name type="scientific">Marchantia polymorpha</name>
    <name type="common">Common liverwort</name>
    <name type="synonym">Marchantia aquatica</name>
    <dbReference type="NCBI Taxonomy" id="3197"/>
    <lineage>
        <taxon>Eukaryota</taxon>
        <taxon>Viridiplantae</taxon>
        <taxon>Streptophyta</taxon>
        <taxon>Embryophyta</taxon>
        <taxon>Marchantiophyta</taxon>
        <taxon>Marchantiopsida</taxon>
        <taxon>Marchantiidae</taxon>
        <taxon>Marchantiales</taxon>
        <taxon>Marchantiaceae</taxon>
        <taxon>Marchantia</taxon>
    </lineage>
</organism>
<proteinExistence type="predicted"/>
<protein>
    <submittedName>
        <fullName evidence="1">NDH subunit PnsB1</fullName>
    </submittedName>
</protein>
<dbReference type="GO" id="GO:0009507">
    <property type="term" value="C:chloroplast"/>
    <property type="evidence" value="ECO:0007669"/>
    <property type="project" value="InterPro"/>
</dbReference>